<protein>
    <recommendedName>
        <fullName evidence="3">Topology modulation protein</fullName>
    </recommendedName>
</protein>
<reference evidence="2" key="1">
    <citation type="journal article" date="2019" name="Int. J. Syst. Evol. Microbiol.">
        <title>The Global Catalogue of Microorganisms (GCM) 10K type strain sequencing project: providing services to taxonomists for standard genome sequencing and annotation.</title>
        <authorList>
            <consortium name="The Broad Institute Genomics Platform"/>
            <consortium name="The Broad Institute Genome Sequencing Center for Infectious Disease"/>
            <person name="Wu L."/>
            <person name="Ma J."/>
        </authorList>
    </citation>
    <scope>NUCLEOTIDE SEQUENCE [LARGE SCALE GENOMIC DNA]</scope>
    <source>
        <strain evidence="2">JCM 17326</strain>
    </source>
</reference>
<gene>
    <name evidence="1" type="ORF">GCM10022419_110830</name>
</gene>
<keyword evidence="2" id="KW-1185">Reference proteome</keyword>
<comment type="caution">
    <text evidence="1">The sequence shown here is derived from an EMBL/GenBank/DDBJ whole genome shotgun (WGS) entry which is preliminary data.</text>
</comment>
<evidence type="ECO:0000313" key="2">
    <source>
        <dbReference type="Proteomes" id="UP001500630"/>
    </source>
</evidence>
<evidence type="ECO:0008006" key="3">
    <source>
        <dbReference type="Google" id="ProtNLM"/>
    </source>
</evidence>
<proteinExistence type="predicted"/>
<accession>A0ABP6ZI36</accession>
<name>A0ABP6ZI36_9ACTN</name>
<sequence>MTFREDGNYNSSLRVRLEACDTVVMMDGPTWSALWGIVSRQVRYGAGKHGRGRIHWGLIRYVAGYRRTMRPRVLEKMSQYAAGKQAVFLTSRAHTRRWLEQVAVRTS</sequence>
<dbReference type="Proteomes" id="UP001500630">
    <property type="component" value="Unassembled WGS sequence"/>
</dbReference>
<evidence type="ECO:0000313" key="1">
    <source>
        <dbReference type="EMBL" id="GAA3607712.1"/>
    </source>
</evidence>
<organism evidence="1 2">
    <name type="scientific">Nonomuraea rosea</name>
    <dbReference type="NCBI Taxonomy" id="638574"/>
    <lineage>
        <taxon>Bacteria</taxon>
        <taxon>Bacillati</taxon>
        <taxon>Actinomycetota</taxon>
        <taxon>Actinomycetes</taxon>
        <taxon>Streptosporangiales</taxon>
        <taxon>Streptosporangiaceae</taxon>
        <taxon>Nonomuraea</taxon>
    </lineage>
</organism>
<dbReference type="EMBL" id="BAABDQ010000043">
    <property type="protein sequence ID" value="GAA3607712.1"/>
    <property type="molecule type" value="Genomic_DNA"/>
</dbReference>
<dbReference type="RefSeq" id="WP_345575029.1">
    <property type="nucleotide sequence ID" value="NZ_BAABDQ010000043.1"/>
</dbReference>